<dbReference type="InterPro" id="IPR011330">
    <property type="entry name" value="Glyco_hydro/deAcase_b/a-brl"/>
</dbReference>
<dbReference type="Gene3D" id="3.20.110.10">
    <property type="entry name" value="Glycoside hydrolase 38, N terminal domain"/>
    <property type="match status" value="1"/>
</dbReference>
<name>X0U149_9ZZZZ</name>
<evidence type="ECO:0000313" key="2">
    <source>
        <dbReference type="EMBL" id="GAF93096.1"/>
    </source>
</evidence>
<reference evidence="2" key="1">
    <citation type="journal article" date="2014" name="Front. Microbiol.">
        <title>High frequency of phylogenetically diverse reductive dehalogenase-homologous genes in deep subseafloor sedimentary metagenomes.</title>
        <authorList>
            <person name="Kawai M."/>
            <person name="Futagami T."/>
            <person name="Toyoda A."/>
            <person name="Takaki Y."/>
            <person name="Nishi S."/>
            <person name="Hori S."/>
            <person name="Arai W."/>
            <person name="Tsubouchi T."/>
            <person name="Morono Y."/>
            <person name="Uchiyama I."/>
            <person name="Ito T."/>
            <person name="Fujiyama A."/>
            <person name="Inagaki F."/>
            <person name="Takami H."/>
        </authorList>
    </citation>
    <scope>NUCLEOTIDE SEQUENCE</scope>
    <source>
        <strain evidence="2">Expedition CK06-06</strain>
    </source>
</reference>
<dbReference type="AlphaFoldDB" id="X0U149"/>
<evidence type="ECO:0000259" key="1">
    <source>
        <dbReference type="Pfam" id="PF01074"/>
    </source>
</evidence>
<feature type="domain" description="Glycoside hydrolase family 38 N-terminal" evidence="1">
    <location>
        <begin position="11"/>
        <end position="81"/>
    </location>
</feature>
<dbReference type="GO" id="GO:0004559">
    <property type="term" value="F:alpha-mannosidase activity"/>
    <property type="evidence" value="ECO:0007669"/>
    <property type="project" value="InterPro"/>
</dbReference>
<dbReference type="InterPro" id="IPR027291">
    <property type="entry name" value="Glyco_hydro_38_N_sf"/>
</dbReference>
<comment type="caution">
    <text evidence="2">The sequence shown here is derived from an EMBL/GenBank/DDBJ whole genome shotgun (WGS) entry which is preliminary data.</text>
</comment>
<proteinExistence type="predicted"/>
<dbReference type="GO" id="GO:0006013">
    <property type="term" value="P:mannose metabolic process"/>
    <property type="evidence" value="ECO:0007669"/>
    <property type="project" value="InterPro"/>
</dbReference>
<feature type="non-terminal residue" evidence="2">
    <location>
        <position position="82"/>
    </location>
</feature>
<dbReference type="EMBL" id="BARS01016999">
    <property type="protein sequence ID" value="GAF93096.1"/>
    <property type="molecule type" value="Genomic_DNA"/>
</dbReference>
<dbReference type="Pfam" id="PF01074">
    <property type="entry name" value="Glyco_hydro_38N"/>
    <property type="match status" value="1"/>
</dbReference>
<gene>
    <name evidence="2" type="ORF">S01H1_27867</name>
</gene>
<sequence>MTNIDKKSYRAFIVPHTHWDREWYQTFQQFRIRLIDLINNLIEILENDKTFSDFTLDGQTIVLGDYLEVHPERRVILKKYIT</sequence>
<dbReference type="SUPFAM" id="SSF88713">
    <property type="entry name" value="Glycoside hydrolase/deacetylase"/>
    <property type="match status" value="1"/>
</dbReference>
<protein>
    <recommendedName>
        <fullName evidence="1">Glycoside hydrolase family 38 N-terminal domain-containing protein</fullName>
    </recommendedName>
</protein>
<organism evidence="2">
    <name type="scientific">marine sediment metagenome</name>
    <dbReference type="NCBI Taxonomy" id="412755"/>
    <lineage>
        <taxon>unclassified sequences</taxon>
        <taxon>metagenomes</taxon>
        <taxon>ecological metagenomes</taxon>
    </lineage>
</organism>
<dbReference type="InterPro" id="IPR000602">
    <property type="entry name" value="Glyco_hydro_38_N"/>
</dbReference>
<accession>X0U149</accession>